<keyword evidence="1" id="KW-0812">Transmembrane</keyword>
<dbReference type="Gene3D" id="2.160.20.80">
    <property type="entry name" value="E3 ubiquitin-protein ligase SopA"/>
    <property type="match status" value="1"/>
</dbReference>
<dbReference type="SUPFAM" id="SSF141571">
    <property type="entry name" value="Pentapeptide repeat-like"/>
    <property type="match status" value="1"/>
</dbReference>
<dbReference type="VEuPathDB" id="VectorBase:GPAI014900"/>
<proteinExistence type="predicted"/>
<dbReference type="EnsemblMetazoa" id="GPAI014900-RA">
    <property type="protein sequence ID" value="GPAI014900-PA"/>
    <property type="gene ID" value="GPAI014900"/>
</dbReference>
<dbReference type="AlphaFoldDB" id="A0A1A9ZHM8"/>
<organism evidence="2 3">
    <name type="scientific">Glossina pallidipes</name>
    <name type="common">Tsetse fly</name>
    <dbReference type="NCBI Taxonomy" id="7398"/>
    <lineage>
        <taxon>Eukaryota</taxon>
        <taxon>Metazoa</taxon>
        <taxon>Ecdysozoa</taxon>
        <taxon>Arthropoda</taxon>
        <taxon>Hexapoda</taxon>
        <taxon>Insecta</taxon>
        <taxon>Pterygota</taxon>
        <taxon>Neoptera</taxon>
        <taxon>Endopterygota</taxon>
        <taxon>Diptera</taxon>
        <taxon>Brachycera</taxon>
        <taxon>Muscomorpha</taxon>
        <taxon>Hippoboscoidea</taxon>
        <taxon>Glossinidae</taxon>
        <taxon>Glossina</taxon>
    </lineage>
</organism>
<feature type="transmembrane region" description="Helical" evidence="1">
    <location>
        <begin position="6"/>
        <end position="28"/>
    </location>
</feature>
<protein>
    <submittedName>
        <fullName evidence="2">Uncharacterized protein</fullName>
    </submittedName>
</protein>
<keyword evidence="1" id="KW-0472">Membrane</keyword>
<evidence type="ECO:0000313" key="3">
    <source>
        <dbReference type="Proteomes" id="UP000092445"/>
    </source>
</evidence>
<reference evidence="3" key="1">
    <citation type="submission" date="2014-03" db="EMBL/GenBank/DDBJ databases">
        <authorList>
            <person name="Aksoy S."/>
            <person name="Warren W."/>
            <person name="Wilson R.K."/>
        </authorList>
    </citation>
    <scope>NUCLEOTIDE SEQUENCE [LARGE SCALE GENOMIC DNA]</scope>
    <source>
        <strain evidence="3">IAEA</strain>
    </source>
</reference>
<reference evidence="2" key="2">
    <citation type="submission" date="2020-05" db="UniProtKB">
        <authorList>
            <consortium name="EnsemblMetazoa"/>
        </authorList>
    </citation>
    <scope>IDENTIFICATION</scope>
    <source>
        <strain evidence="2">IAEA</strain>
    </source>
</reference>
<sequence length="173" mass="19058">MLLPLLFLFLLFVGVAVDVVLLLVVVMVTNIHRDTRLQTPVESGNVEELDKAEGIGGMLLAAVDSCGRFRATAMPMGTELSEKIQQKRNSVDLDFEFILVLGEGAYYVQQHLTRWSIKQTKLSEKELREIFFSNTSLSELALSELTLSGGALNKAALIGVALSEVELSELVFK</sequence>
<keyword evidence="3" id="KW-1185">Reference proteome</keyword>
<evidence type="ECO:0000313" key="2">
    <source>
        <dbReference type="EnsemblMetazoa" id="GPAI014900-PA"/>
    </source>
</evidence>
<keyword evidence="1" id="KW-1133">Transmembrane helix</keyword>
<evidence type="ECO:0000256" key="1">
    <source>
        <dbReference type="SAM" id="Phobius"/>
    </source>
</evidence>
<accession>A0A1A9ZHM8</accession>
<name>A0A1A9ZHM8_GLOPL</name>
<dbReference type="Proteomes" id="UP000092445">
    <property type="component" value="Unassembled WGS sequence"/>
</dbReference>